<feature type="region of interest" description="Disordered" evidence="1">
    <location>
        <begin position="157"/>
        <end position="306"/>
    </location>
</feature>
<evidence type="ECO:0000313" key="4">
    <source>
        <dbReference type="EMBL" id="GBG10718.1"/>
    </source>
</evidence>
<dbReference type="AlphaFoldDB" id="A0A2R5F049"/>
<feature type="compositionally biased region" description="Basic and acidic residues" evidence="1">
    <location>
        <begin position="157"/>
        <end position="173"/>
    </location>
</feature>
<feature type="compositionally biased region" description="Low complexity" evidence="1">
    <location>
        <begin position="267"/>
        <end position="294"/>
    </location>
</feature>
<dbReference type="InterPro" id="IPR050149">
    <property type="entry name" value="Collagen_superfamily"/>
</dbReference>
<dbReference type="Gene3D" id="2.60.120.40">
    <property type="match status" value="1"/>
</dbReference>
<feature type="signal peptide" evidence="2">
    <location>
        <begin position="1"/>
        <end position="33"/>
    </location>
</feature>
<dbReference type="EMBL" id="BDQX01000339">
    <property type="protein sequence ID" value="GBG10718.1"/>
    <property type="molecule type" value="Genomic_DNA"/>
</dbReference>
<dbReference type="RefSeq" id="WP_219930325.1">
    <property type="nucleotide sequence ID" value="NZ_BDQX01000339.1"/>
</dbReference>
<dbReference type="GO" id="GO:0005615">
    <property type="term" value="C:extracellular space"/>
    <property type="evidence" value="ECO:0007669"/>
    <property type="project" value="TreeGrafter"/>
</dbReference>
<protein>
    <recommendedName>
        <fullName evidence="3">Copper amine oxidase-like N-terminal domain-containing protein</fullName>
    </recommendedName>
</protein>
<dbReference type="InterPro" id="IPR036582">
    <property type="entry name" value="Mao_N_sf"/>
</dbReference>
<reference evidence="4 5" key="1">
    <citation type="submission" date="2017-08" db="EMBL/GenBank/DDBJ databases">
        <title>Substantial Increase in Enzyme Production by Combined Drug-Resistance Mutations in Paenibacillus agaridevorans.</title>
        <authorList>
            <person name="Tanaka Y."/>
            <person name="Funane K."/>
            <person name="Hosaka T."/>
            <person name="Shiwa Y."/>
            <person name="Fujita N."/>
            <person name="Miyazaki T."/>
            <person name="Yoshikawa H."/>
            <person name="Murakami K."/>
            <person name="Kasahara K."/>
            <person name="Inaoka T."/>
            <person name="Hiraga Y."/>
            <person name="Ochi K."/>
        </authorList>
    </citation>
    <scope>NUCLEOTIDE SEQUENCE [LARGE SCALE GENOMIC DNA]</scope>
    <source>
        <strain evidence="4 5">T-3040</strain>
    </source>
</reference>
<dbReference type="Gene3D" id="3.30.457.10">
    <property type="entry name" value="Copper amine oxidase-like, N-terminal domain"/>
    <property type="match status" value="1"/>
</dbReference>
<comment type="caution">
    <text evidence="4">The sequence shown here is derived from an EMBL/GenBank/DDBJ whole genome shotgun (WGS) entry which is preliminary data.</text>
</comment>
<evidence type="ECO:0000259" key="3">
    <source>
        <dbReference type="Pfam" id="PF07833"/>
    </source>
</evidence>
<feature type="chain" id="PRO_5015347451" description="Copper amine oxidase-like N-terminal domain-containing protein" evidence="2">
    <location>
        <begin position="34"/>
        <end position="467"/>
    </location>
</feature>
<dbReference type="Pfam" id="PF01391">
    <property type="entry name" value="Collagen"/>
    <property type="match status" value="2"/>
</dbReference>
<dbReference type="PANTHER" id="PTHR24023:SF1082">
    <property type="entry name" value="COLLAGEN TRIPLE HELIX REPEAT"/>
    <property type="match status" value="1"/>
</dbReference>
<dbReference type="GO" id="GO:0031012">
    <property type="term" value="C:extracellular matrix"/>
    <property type="evidence" value="ECO:0007669"/>
    <property type="project" value="TreeGrafter"/>
</dbReference>
<accession>A0A2R5F049</accession>
<dbReference type="Pfam" id="PF07833">
    <property type="entry name" value="Cu_amine_oxidN1"/>
    <property type="match status" value="1"/>
</dbReference>
<dbReference type="InterPro" id="IPR008983">
    <property type="entry name" value="Tumour_necrosis_fac-like_dom"/>
</dbReference>
<keyword evidence="5" id="KW-1185">Reference proteome</keyword>
<evidence type="ECO:0000313" key="5">
    <source>
        <dbReference type="Proteomes" id="UP000245202"/>
    </source>
</evidence>
<dbReference type="SUPFAM" id="SSF55383">
    <property type="entry name" value="Copper amine oxidase, domain N"/>
    <property type="match status" value="1"/>
</dbReference>
<dbReference type="SUPFAM" id="SSF49842">
    <property type="entry name" value="TNF-like"/>
    <property type="match status" value="1"/>
</dbReference>
<dbReference type="InterPro" id="IPR012854">
    <property type="entry name" value="Cu_amine_oxidase-like_N"/>
</dbReference>
<dbReference type="Proteomes" id="UP000245202">
    <property type="component" value="Unassembled WGS sequence"/>
</dbReference>
<organism evidence="4 5">
    <name type="scientific">Paenibacillus agaridevorans</name>
    <dbReference type="NCBI Taxonomy" id="171404"/>
    <lineage>
        <taxon>Bacteria</taxon>
        <taxon>Bacillati</taxon>
        <taxon>Bacillota</taxon>
        <taxon>Bacilli</taxon>
        <taxon>Bacillales</taxon>
        <taxon>Paenibacillaceae</taxon>
        <taxon>Paenibacillus</taxon>
    </lineage>
</organism>
<feature type="compositionally biased region" description="Low complexity" evidence="1">
    <location>
        <begin position="174"/>
        <end position="221"/>
    </location>
</feature>
<keyword evidence="2" id="KW-0732">Signal</keyword>
<name>A0A2R5F049_9BACL</name>
<sequence length="467" mass="46951">MGLRGRGRKRRWYKVASLTLLTVLLLFAPVAQAAGVSINVDGKVVKENMNAIVKQGTMIALIQDIAELLGATYSWNERTSTLTVKKGDTVVTFLENSLKASVAVNDNRIEVALGQPMQTVDDEQLVPIRFLAELFGASVNWNQGLQQVQLLLGAVKGDKGDKGEKGDKGDKGDAGATGATGPSGSTGPAGPQGPQGDPGPAGAAGADGAVGPVGPQGPQGERGIPGLDGDNGAVGPAGPQGPQGEQGIPGLDGDNGAVGPVGPQGPQGPQGEQGIQGPAGPAGANGAVGPAGPQGDPGPAGPAGANYTAEGFSASLVPTTVTNTQTLSGWNVASPFYAGTGFDPASGQFTVPATGRYAIKATVNYKTTAAVTISLGAGIDPYFAVQRVSPMESTLVSGVIPILNVNVALVLSLRAPLGSATVTLDGEVDLTAGDVLELKYFDDGMTLPLDIGKEAPTTWSIHQLSGN</sequence>
<feature type="compositionally biased region" description="Low complexity" evidence="1">
    <location>
        <begin position="233"/>
        <end position="249"/>
    </location>
</feature>
<proteinExistence type="predicted"/>
<evidence type="ECO:0000256" key="2">
    <source>
        <dbReference type="SAM" id="SignalP"/>
    </source>
</evidence>
<feature type="domain" description="Copper amine oxidase-like N-terminal" evidence="3">
    <location>
        <begin position="40"/>
        <end position="149"/>
    </location>
</feature>
<dbReference type="InterPro" id="IPR008160">
    <property type="entry name" value="Collagen"/>
</dbReference>
<evidence type="ECO:0000256" key="1">
    <source>
        <dbReference type="SAM" id="MobiDB-lite"/>
    </source>
</evidence>
<dbReference type="PANTHER" id="PTHR24023">
    <property type="entry name" value="COLLAGEN ALPHA"/>
    <property type="match status" value="1"/>
</dbReference>
<gene>
    <name evidence="4" type="ORF">PAT3040_05471</name>
</gene>